<dbReference type="Proteomes" id="UP000466442">
    <property type="component" value="Unassembled WGS sequence"/>
</dbReference>
<sequence length="106" mass="12006">MGVADDGEEREWKPLGRLNSRQIGGCRSKDLRHPVGVVEWAAAVLPTFLLWKELLGHPEGMRNARGSEKPTVKPPRHLQVNETIELKHNDKLTGFVCRFMPSSYQC</sequence>
<proteinExistence type="predicted"/>
<reference evidence="1" key="1">
    <citation type="journal article" date="2021" name="Mol. Ecol. Resour.">
        <title>Apolygus lucorum genome provides insights into omnivorousness and mesophyll feeding.</title>
        <authorList>
            <person name="Liu Y."/>
            <person name="Liu H."/>
            <person name="Wang H."/>
            <person name="Huang T."/>
            <person name="Liu B."/>
            <person name="Yang B."/>
            <person name="Yin L."/>
            <person name="Li B."/>
            <person name="Zhang Y."/>
            <person name="Zhang S."/>
            <person name="Jiang F."/>
            <person name="Zhang X."/>
            <person name="Ren Y."/>
            <person name="Wang B."/>
            <person name="Wang S."/>
            <person name="Lu Y."/>
            <person name="Wu K."/>
            <person name="Fan W."/>
            <person name="Wang G."/>
        </authorList>
    </citation>
    <scope>NUCLEOTIDE SEQUENCE</scope>
    <source>
        <strain evidence="1">12Hb</strain>
    </source>
</reference>
<comment type="caution">
    <text evidence="1">The sequence shown here is derived from an EMBL/GenBank/DDBJ whole genome shotgun (WGS) entry which is preliminary data.</text>
</comment>
<evidence type="ECO:0000313" key="1">
    <source>
        <dbReference type="EMBL" id="KAF6214254.1"/>
    </source>
</evidence>
<organism evidence="1 2">
    <name type="scientific">Apolygus lucorum</name>
    <name type="common">Small green plant bug</name>
    <name type="synonym">Lygocoris lucorum</name>
    <dbReference type="NCBI Taxonomy" id="248454"/>
    <lineage>
        <taxon>Eukaryota</taxon>
        <taxon>Metazoa</taxon>
        <taxon>Ecdysozoa</taxon>
        <taxon>Arthropoda</taxon>
        <taxon>Hexapoda</taxon>
        <taxon>Insecta</taxon>
        <taxon>Pterygota</taxon>
        <taxon>Neoptera</taxon>
        <taxon>Paraneoptera</taxon>
        <taxon>Hemiptera</taxon>
        <taxon>Heteroptera</taxon>
        <taxon>Panheteroptera</taxon>
        <taxon>Cimicomorpha</taxon>
        <taxon>Miridae</taxon>
        <taxon>Mirini</taxon>
        <taxon>Apolygus</taxon>
    </lineage>
</organism>
<keyword evidence="2" id="KW-1185">Reference proteome</keyword>
<dbReference type="EMBL" id="WIXP02000002">
    <property type="protein sequence ID" value="KAF6214254.1"/>
    <property type="molecule type" value="Genomic_DNA"/>
</dbReference>
<accession>A0A6A4K2Z1</accession>
<name>A0A6A4K2Z1_APOLU</name>
<protein>
    <submittedName>
        <fullName evidence="1">Uncharacterized protein</fullName>
    </submittedName>
</protein>
<evidence type="ECO:0000313" key="2">
    <source>
        <dbReference type="Proteomes" id="UP000466442"/>
    </source>
</evidence>
<dbReference type="AlphaFoldDB" id="A0A6A4K2Z1"/>
<gene>
    <name evidence="1" type="ORF">GE061_008994</name>
</gene>